<name>A0A6A5KN47_9PLEO</name>
<proteinExistence type="predicted"/>
<evidence type="ECO:0000256" key="1">
    <source>
        <dbReference type="SAM" id="MobiDB-lite"/>
    </source>
</evidence>
<evidence type="ECO:0000313" key="2">
    <source>
        <dbReference type="EMBL" id="KAF1838588.1"/>
    </source>
</evidence>
<feature type="region of interest" description="Disordered" evidence="1">
    <location>
        <begin position="119"/>
        <end position="177"/>
    </location>
</feature>
<gene>
    <name evidence="2" type="ORF">BDW02DRAFT_392189</name>
</gene>
<organism evidence="2 3">
    <name type="scientific">Decorospora gaudefroyi</name>
    <dbReference type="NCBI Taxonomy" id="184978"/>
    <lineage>
        <taxon>Eukaryota</taxon>
        <taxon>Fungi</taxon>
        <taxon>Dikarya</taxon>
        <taxon>Ascomycota</taxon>
        <taxon>Pezizomycotina</taxon>
        <taxon>Dothideomycetes</taxon>
        <taxon>Pleosporomycetidae</taxon>
        <taxon>Pleosporales</taxon>
        <taxon>Pleosporineae</taxon>
        <taxon>Pleosporaceae</taxon>
        <taxon>Decorospora</taxon>
    </lineage>
</organism>
<dbReference type="Proteomes" id="UP000800040">
    <property type="component" value="Unassembled WGS sequence"/>
</dbReference>
<dbReference type="EMBL" id="ML975251">
    <property type="protein sequence ID" value="KAF1838588.1"/>
    <property type="molecule type" value="Genomic_DNA"/>
</dbReference>
<dbReference type="AlphaFoldDB" id="A0A6A5KN47"/>
<keyword evidence="3" id="KW-1185">Reference proteome</keyword>
<sequence>MEEAERGSRAVTGYIIPRKVKSLTDMVPVPVVRASVMMNQTVRGKKPGDGPPRARTKKRDVVMPSLEIAISASGEKSWNKRRRLPERVALEPTGDAQSRPQFLLLRTIAFITSGATSDGKLCTPSERLDGSSLRDRPNVANHSRATRIAGTCIHRENSSLLHGQVPTPPRESNEEAP</sequence>
<feature type="compositionally biased region" description="Basic and acidic residues" evidence="1">
    <location>
        <begin position="126"/>
        <end position="137"/>
    </location>
</feature>
<accession>A0A6A5KN47</accession>
<evidence type="ECO:0000313" key="3">
    <source>
        <dbReference type="Proteomes" id="UP000800040"/>
    </source>
</evidence>
<reference evidence="2" key="1">
    <citation type="submission" date="2020-01" db="EMBL/GenBank/DDBJ databases">
        <authorList>
            <consortium name="DOE Joint Genome Institute"/>
            <person name="Haridas S."/>
            <person name="Albert R."/>
            <person name="Binder M."/>
            <person name="Bloem J."/>
            <person name="Labutti K."/>
            <person name="Salamov A."/>
            <person name="Andreopoulos B."/>
            <person name="Baker S.E."/>
            <person name="Barry K."/>
            <person name="Bills G."/>
            <person name="Bluhm B.H."/>
            <person name="Cannon C."/>
            <person name="Castanera R."/>
            <person name="Culley D.E."/>
            <person name="Daum C."/>
            <person name="Ezra D."/>
            <person name="Gonzalez J.B."/>
            <person name="Henrissat B."/>
            <person name="Kuo A."/>
            <person name="Liang C."/>
            <person name="Lipzen A."/>
            <person name="Lutzoni F."/>
            <person name="Magnuson J."/>
            <person name="Mondo S."/>
            <person name="Nolan M."/>
            <person name="Ohm R."/>
            <person name="Pangilinan J."/>
            <person name="Park H.-J."/>
            <person name="Ramirez L."/>
            <person name="Alfaro M."/>
            <person name="Sun H."/>
            <person name="Tritt A."/>
            <person name="Yoshinaga Y."/>
            <person name="Zwiers L.-H."/>
            <person name="Turgeon B.G."/>
            <person name="Goodwin S.B."/>
            <person name="Spatafora J.W."/>
            <person name="Crous P.W."/>
            <person name="Grigoriev I.V."/>
        </authorList>
    </citation>
    <scope>NUCLEOTIDE SEQUENCE</scope>
    <source>
        <strain evidence="2">P77</strain>
    </source>
</reference>
<protein>
    <submittedName>
        <fullName evidence="2">Uncharacterized protein</fullName>
    </submittedName>
</protein>